<evidence type="ECO:0000256" key="1">
    <source>
        <dbReference type="PIRNR" id="PIRNR018571"/>
    </source>
</evidence>
<dbReference type="PIRSF" id="PIRSF018571">
    <property type="entry name" value="SpoIIGA"/>
    <property type="match status" value="1"/>
</dbReference>
<keyword evidence="1" id="KW-1003">Cell membrane</keyword>
<gene>
    <name evidence="4" type="ORF">EDD58_10332</name>
</gene>
<dbReference type="GO" id="GO:0030436">
    <property type="term" value="P:asexual sporulation"/>
    <property type="evidence" value="ECO:0007669"/>
    <property type="project" value="InterPro"/>
</dbReference>
<sequence length="301" mass="34303">MVIYADLIFLLNGYIDFLLLWLTSGIRKQQTSIWRLIAAAIIGGLYSMLHLWPHFAVAYFLPIKILVSMIMIWVAFGWNHFRSYIRNLGVFYLVCFIAGGALIALHYVVSGDSQVAGGIFFTQTANGWGSPVSWGMIIVGFPLVWAYTRFSFRSLEERRRINQYLAPVKIQLQGDEIVCTGLIDTGNQLRDPITRAPVMMVEIQSLASQLPNELIEMIMKKDWENGWLGLSTEWMKRVRIIPYRPAGRDFEMLIAIKPDQVAIQHEDQWNKVEKILIGIDVGRISSDGTYQAIIHPSCVSF</sequence>
<evidence type="ECO:0000256" key="2">
    <source>
        <dbReference type="PIRSR" id="PIRSR018571-1"/>
    </source>
</evidence>
<comment type="function">
    <text evidence="1">Probable aspartic protease that is responsible for the proteolytic cleavage of the RNA polymerase sigma E factor (SigE/spoIIGB) to yield the active peptide in the mother cell during sporulation. Responds to a signal from the forespore that is triggered by the extracellular signal protein SpoIIR.</text>
</comment>
<feature type="transmembrane region" description="Helical" evidence="3">
    <location>
        <begin position="58"/>
        <end position="78"/>
    </location>
</feature>
<dbReference type="AlphaFoldDB" id="A0A4R3L6T6"/>
<accession>A0A4R3L6T6</accession>
<keyword evidence="3" id="KW-0812">Transmembrane</keyword>
<dbReference type="RefSeq" id="WP_131924014.1">
    <property type="nucleotide sequence ID" value="NZ_SMAG01000003.1"/>
</dbReference>
<reference evidence="4 5" key="1">
    <citation type="submission" date="2019-03" db="EMBL/GenBank/DDBJ databases">
        <title>Genomic Encyclopedia of Type Strains, Phase IV (KMG-IV): sequencing the most valuable type-strain genomes for metagenomic binning, comparative biology and taxonomic classification.</title>
        <authorList>
            <person name="Goeker M."/>
        </authorList>
    </citation>
    <scope>NUCLEOTIDE SEQUENCE [LARGE SCALE GENOMIC DNA]</scope>
    <source>
        <strain evidence="4 5">DSM 45707</strain>
    </source>
</reference>
<dbReference type="GO" id="GO:0004190">
    <property type="term" value="F:aspartic-type endopeptidase activity"/>
    <property type="evidence" value="ECO:0007669"/>
    <property type="project" value="UniProtKB-KW"/>
</dbReference>
<dbReference type="OrthoDB" id="2690199at2"/>
<keyword evidence="1 3" id="KW-0472">Membrane</keyword>
<comment type="subunit">
    <text evidence="1">Self-associates. Interacts with SigE. Interacts with SpoIIR.</text>
</comment>
<keyword evidence="5" id="KW-1185">Reference proteome</keyword>
<evidence type="ECO:0000256" key="3">
    <source>
        <dbReference type="SAM" id="Phobius"/>
    </source>
</evidence>
<keyword evidence="1" id="KW-0064">Aspartyl protease</keyword>
<comment type="caution">
    <text evidence="4">The sequence shown here is derived from an EMBL/GenBank/DDBJ whole genome shotgun (WGS) entry which is preliminary data.</text>
</comment>
<feature type="transmembrane region" description="Helical" evidence="3">
    <location>
        <begin position="33"/>
        <end position="52"/>
    </location>
</feature>
<dbReference type="GO" id="GO:0005886">
    <property type="term" value="C:plasma membrane"/>
    <property type="evidence" value="ECO:0007669"/>
    <property type="project" value="UniProtKB-SubCell"/>
</dbReference>
<evidence type="ECO:0000313" key="5">
    <source>
        <dbReference type="Proteomes" id="UP000294937"/>
    </source>
</evidence>
<comment type="subcellular location">
    <subcellularLocation>
        <location evidence="1">Cell membrane</location>
    </subcellularLocation>
</comment>
<dbReference type="Proteomes" id="UP000294937">
    <property type="component" value="Unassembled WGS sequence"/>
</dbReference>
<comment type="similarity">
    <text evidence="1">Belongs to the peptidase U4 family.</text>
</comment>
<dbReference type="GO" id="GO:0006508">
    <property type="term" value="P:proteolysis"/>
    <property type="evidence" value="ECO:0007669"/>
    <property type="project" value="UniProtKB-KW"/>
</dbReference>
<keyword evidence="1" id="KW-0749">Sporulation</keyword>
<keyword evidence="1" id="KW-0645">Protease</keyword>
<feature type="transmembrane region" description="Helical" evidence="3">
    <location>
        <begin position="6"/>
        <end position="26"/>
    </location>
</feature>
<dbReference type="EC" id="3.4.23.-" evidence="1"/>
<keyword evidence="3" id="KW-1133">Transmembrane helix</keyword>
<dbReference type="Pfam" id="PF03419">
    <property type="entry name" value="Peptidase_U4"/>
    <property type="match status" value="1"/>
</dbReference>
<proteinExistence type="inferred from homology"/>
<name>A0A4R3L6T6_9BACL</name>
<keyword evidence="1" id="KW-0378">Hydrolase</keyword>
<feature type="transmembrane region" description="Helical" evidence="3">
    <location>
        <begin position="128"/>
        <end position="150"/>
    </location>
</feature>
<dbReference type="GO" id="GO:0030435">
    <property type="term" value="P:sporulation resulting in formation of a cellular spore"/>
    <property type="evidence" value="ECO:0007669"/>
    <property type="project" value="UniProtKB-KW"/>
</dbReference>
<dbReference type="EMBL" id="SMAG01000003">
    <property type="protein sequence ID" value="TCS94620.1"/>
    <property type="molecule type" value="Genomic_DNA"/>
</dbReference>
<feature type="transmembrane region" description="Helical" evidence="3">
    <location>
        <begin position="90"/>
        <end position="108"/>
    </location>
</feature>
<organism evidence="4 5">
    <name type="scientific">Hazenella coriacea</name>
    <dbReference type="NCBI Taxonomy" id="1179467"/>
    <lineage>
        <taxon>Bacteria</taxon>
        <taxon>Bacillati</taxon>
        <taxon>Bacillota</taxon>
        <taxon>Bacilli</taxon>
        <taxon>Bacillales</taxon>
        <taxon>Thermoactinomycetaceae</taxon>
        <taxon>Hazenella</taxon>
    </lineage>
</organism>
<dbReference type="InterPro" id="IPR005081">
    <property type="entry name" value="SpoIIGA"/>
</dbReference>
<protein>
    <recommendedName>
        <fullName evidence="1">Sporulation sigma-E factor-processing peptidase</fullName>
        <ecNumber evidence="1">3.4.23.-</ecNumber>
    </recommendedName>
    <alternativeName>
        <fullName evidence="1">Membrane-associated aspartic protease</fullName>
    </alternativeName>
    <alternativeName>
        <fullName evidence="1">Stage II sporulation protein GA</fullName>
    </alternativeName>
</protein>
<feature type="active site" evidence="2">
    <location>
        <position position="184"/>
    </location>
</feature>
<evidence type="ECO:0000313" key="4">
    <source>
        <dbReference type="EMBL" id="TCS94620.1"/>
    </source>
</evidence>
<dbReference type="NCBIfam" id="TIGR02854">
    <property type="entry name" value="spore_II_GA"/>
    <property type="match status" value="1"/>
</dbReference>